<sequence length="254" mass="28060">MSELIQADLRAAGVITSPEKCIWNPVQRLDWLDITIDLHQFQLEASTKRITLALNLIDSLLRTNCPSARDRMRIAGKLISMASVLGCIVQLKMRRLYEAINAVFPNINRQAVDAFASHCGGEVNWLCPPVSLIVQTIRHLSKCKAKGTLIVPEWPSQLYLALLRPNGLWAAFVKDVWQAAAANPALCPVTAQVQDLLRASKADRTETSYLAIITRFVAWRDSMLCSDSALDGPTAVAPFLAQEHARMSGKIEVA</sequence>
<dbReference type="WBParaSite" id="PSAMB.scaffold573size46772.g7049.t1">
    <property type="protein sequence ID" value="PSAMB.scaffold573size46772.g7049.t1"/>
    <property type="gene ID" value="PSAMB.scaffold573size46772.g7049"/>
</dbReference>
<dbReference type="Proteomes" id="UP000887566">
    <property type="component" value="Unplaced"/>
</dbReference>
<name>A0A914WYG4_9BILA</name>
<accession>A0A914WYG4</accession>
<dbReference type="AlphaFoldDB" id="A0A914WYG4"/>
<keyword evidence="1" id="KW-1185">Reference proteome</keyword>
<evidence type="ECO:0000313" key="1">
    <source>
        <dbReference type="Proteomes" id="UP000887566"/>
    </source>
</evidence>
<dbReference type="InterPro" id="IPR052055">
    <property type="entry name" value="Hepadnavirus_pol/RT"/>
</dbReference>
<dbReference type="PANTHER" id="PTHR33050">
    <property type="entry name" value="REVERSE TRANSCRIPTASE DOMAIN-CONTAINING PROTEIN"/>
    <property type="match status" value="1"/>
</dbReference>
<organism evidence="1 2">
    <name type="scientific">Plectus sambesii</name>
    <dbReference type="NCBI Taxonomy" id="2011161"/>
    <lineage>
        <taxon>Eukaryota</taxon>
        <taxon>Metazoa</taxon>
        <taxon>Ecdysozoa</taxon>
        <taxon>Nematoda</taxon>
        <taxon>Chromadorea</taxon>
        <taxon>Plectida</taxon>
        <taxon>Plectina</taxon>
        <taxon>Plectoidea</taxon>
        <taxon>Plectidae</taxon>
        <taxon>Plectus</taxon>
    </lineage>
</organism>
<dbReference type="PANTHER" id="PTHR33050:SF7">
    <property type="entry name" value="RIBONUCLEASE H"/>
    <property type="match status" value="1"/>
</dbReference>
<protein>
    <submittedName>
        <fullName evidence="2">Uncharacterized protein</fullName>
    </submittedName>
</protein>
<proteinExistence type="predicted"/>
<evidence type="ECO:0000313" key="2">
    <source>
        <dbReference type="WBParaSite" id="PSAMB.scaffold573size46772.g7049.t1"/>
    </source>
</evidence>
<reference evidence="2" key="1">
    <citation type="submission" date="2022-11" db="UniProtKB">
        <authorList>
            <consortium name="WormBaseParasite"/>
        </authorList>
    </citation>
    <scope>IDENTIFICATION</scope>
</reference>